<dbReference type="SMART" id="SM00181">
    <property type="entry name" value="EGF"/>
    <property type="match status" value="3"/>
</dbReference>
<dbReference type="AlphaFoldDB" id="A0A3P8F2E4"/>
<dbReference type="PROSITE" id="PS01186">
    <property type="entry name" value="EGF_2"/>
    <property type="match status" value="1"/>
</dbReference>
<evidence type="ECO:0000256" key="5">
    <source>
        <dbReference type="ARBA" id="ARBA00023180"/>
    </source>
</evidence>
<feature type="domain" description="EGF-like" evidence="7">
    <location>
        <begin position="48"/>
        <end position="84"/>
    </location>
</feature>
<dbReference type="InterPro" id="IPR051830">
    <property type="entry name" value="NOTCH_homolog"/>
</dbReference>
<evidence type="ECO:0000313" key="8">
    <source>
        <dbReference type="EMBL" id="VDP18249.1"/>
    </source>
</evidence>
<organism evidence="8">
    <name type="scientific">Heligmosomoides polygyrus</name>
    <name type="common">Parasitic roundworm</name>
    <dbReference type="NCBI Taxonomy" id="6339"/>
    <lineage>
        <taxon>Eukaryota</taxon>
        <taxon>Metazoa</taxon>
        <taxon>Ecdysozoa</taxon>
        <taxon>Nematoda</taxon>
        <taxon>Chromadorea</taxon>
        <taxon>Rhabditida</taxon>
        <taxon>Rhabditina</taxon>
        <taxon>Rhabditomorpha</taxon>
        <taxon>Strongyloidea</taxon>
        <taxon>Heligmosomidae</taxon>
        <taxon>Heligmosomoides</taxon>
    </lineage>
</organism>
<evidence type="ECO:0000256" key="4">
    <source>
        <dbReference type="ARBA" id="ARBA00023157"/>
    </source>
</evidence>
<protein>
    <submittedName>
        <fullName evidence="10">EGF-like domain-containing protein</fullName>
    </submittedName>
</protein>
<comment type="caution">
    <text evidence="6">Lacks conserved residue(s) required for the propagation of feature annotation.</text>
</comment>
<dbReference type="PANTHER" id="PTHR24033">
    <property type="entry name" value="EGF-LIKE DOMAIN-CONTAINING PROTEIN"/>
    <property type="match status" value="1"/>
</dbReference>
<keyword evidence="2" id="KW-0732">Signal</keyword>
<dbReference type="GO" id="GO:0045597">
    <property type="term" value="P:positive regulation of cell differentiation"/>
    <property type="evidence" value="ECO:0007669"/>
    <property type="project" value="UniProtKB-ARBA"/>
</dbReference>
<evidence type="ECO:0000313" key="10">
    <source>
        <dbReference type="WBParaSite" id="HPBE_0002010101-mRNA-1"/>
    </source>
</evidence>
<dbReference type="Pfam" id="PF00008">
    <property type="entry name" value="EGF"/>
    <property type="match status" value="1"/>
</dbReference>
<evidence type="ECO:0000256" key="3">
    <source>
        <dbReference type="ARBA" id="ARBA00022737"/>
    </source>
</evidence>
<gene>
    <name evidence="8" type="ORF">HPBE_LOCUS20100</name>
</gene>
<keyword evidence="4 6" id="KW-1015">Disulfide bond</keyword>
<dbReference type="EMBL" id="UZAH01031859">
    <property type="protein sequence ID" value="VDP18249.1"/>
    <property type="molecule type" value="Genomic_DNA"/>
</dbReference>
<evidence type="ECO:0000313" key="9">
    <source>
        <dbReference type="Proteomes" id="UP000050761"/>
    </source>
</evidence>
<dbReference type="Gene3D" id="2.10.25.10">
    <property type="entry name" value="Laminin"/>
    <property type="match status" value="2"/>
</dbReference>
<evidence type="ECO:0000256" key="6">
    <source>
        <dbReference type="PROSITE-ProRule" id="PRU00076"/>
    </source>
</evidence>
<keyword evidence="3" id="KW-0677">Repeat</keyword>
<feature type="domain" description="EGF-like" evidence="7">
    <location>
        <begin position="85"/>
        <end position="122"/>
    </location>
</feature>
<dbReference type="PANTHER" id="PTHR24033:SF151">
    <property type="entry name" value="NOTCH 2"/>
    <property type="match status" value="1"/>
</dbReference>
<evidence type="ECO:0000256" key="1">
    <source>
        <dbReference type="ARBA" id="ARBA00022536"/>
    </source>
</evidence>
<evidence type="ECO:0000256" key="2">
    <source>
        <dbReference type="ARBA" id="ARBA00022729"/>
    </source>
</evidence>
<dbReference type="InterPro" id="IPR000742">
    <property type="entry name" value="EGF"/>
</dbReference>
<dbReference type="OrthoDB" id="283575at2759"/>
<dbReference type="PROSITE" id="PS50026">
    <property type="entry name" value="EGF_3"/>
    <property type="match status" value="3"/>
</dbReference>
<feature type="disulfide bond" evidence="6">
    <location>
        <begin position="112"/>
        <end position="121"/>
    </location>
</feature>
<dbReference type="Pfam" id="PF23106">
    <property type="entry name" value="EGF_Teneurin"/>
    <property type="match status" value="1"/>
</dbReference>
<dbReference type="WBParaSite" id="HPBE_0002010101-mRNA-1">
    <property type="protein sequence ID" value="HPBE_0002010101-mRNA-1"/>
    <property type="gene ID" value="HPBE_0002010101"/>
</dbReference>
<name>A0A3P8F2E4_HELPZ</name>
<reference evidence="8 9" key="1">
    <citation type="submission" date="2018-11" db="EMBL/GenBank/DDBJ databases">
        <authorList>
            <consortium name="Pathogen Informatics"/>
        </authorList>
    </citation>
    <scope>NUCLEOTIDE SEQUENCE [LARGE SCALE GENOMIC DNA]</scope>
</reference>
<dbReference type="FunFam" id="2.10.25.10:FF:000012">
    <property type="entry name" value="Delta-like protein"/>
    <property type="match status" value="1"/>
</dbReference>
<keyword evidence="9" id="KW-1185">Reference proteome</keyword>
<keyword evidence="5" id="KW-0325">Glycoprotein</keyword>
<evidence type="ECO:0000259" key="7">
    <source>
        <dbReference type="PROSITE" id="PS50026"/>
    </source>
</evidence>
<accession>A0A3P8F2E4</accession>
<sequence length="245" mass="26436">MTDFRKFGTYEAEGPWCRGAVEKQVNAATATETRQPTAPEDGCFITTGLVVRQANPCENGGICTVKDKKVKCVCVNGFTGDNCTESDRCINNACANNSTCKNGPRGTYICECLKDTVGTYCQFVCAPDQCSGNGECILRHDGKVGCKCISGMTGPRCDRVPPGKDCTYLPPFRVSSLSESVDLQLDSNCPINGIPGGTYGRARPMMTDEREEGARESERELGALRSLDRLSDPLLSSQKWAELAG</sequence>
<feature type="disulfide bond" evidence="6">
    <location>
        <begin position="74"/>
        <end position="83"/>
    </location>
</feature>
<dbReference type="CDD" id="cd00054">
    <property type="entry name" value="EGF_CA"/>
    <property type="match status" value="1"/>
</dbReference>
<feature type="domain" description="EGF-like" evidence="7">
    <location>
        <begin position="123"/>
        <end position="158"/>
    </location>
</feature>
<feature type="disulfide bond" evidence="6">
    <location>
        <begin position="148"/>
        <end position="157"/>
    </location>
</feature>
<dbReference type="Proteomes" id="UP000050761">
    <property type="component" value="Unassembled WGS sequence"/>
</dbReference>
<keyword evidence="1 6" id="KW-0245">EGF-like domain</keyword>
<dbReference type="PROSITE" id="PS00022">
    <property type="entry name" value="EGF_1"/>
    <property type="match status" value="3"/>
</dbReference>
<proteinExistence type="predicted"/>
<dbReference type="SUPFAM" id="SSF57196">
    <property type="entry name" value="EGF/Laminin"/>
    <property type="match status" value="2"/>
</dbReference>
<reference evidence="10" key="2">
    <citation type="submission" date="2019-09" db="UniProtKB">
        <authorList>
            <consortium name="WormBaseParasite"/>
        </authorList>
    </citation>
    <scope>IDENTIFICATION</scope>
</reference>